<reference evidence="4" key="1">
    <citation type="submission" date="2016-10" db="EMBL/GenBank/DDBJ databases">
        <authorList>
            <person name="Varghese N."/>
            <person name="Submissions S."/>
        </authorList>
    </citation>
    <scope>NUCLEOTIDE SEQUENCE [LARGE SCALE GENOMIC DNA]</scope>
    <source>
        <strain evidence="4">DSM 44637</strain>
    </source>
</reference>
<dbReference type="AlphaFoldDB" id="A0A1I5DXH9"/>
<accession>A0A1I5DXH9</accession>
<sequence length="374" mass="40884">MNLTNFLLLVLAWFVYRLARSPRDPALWAVVVAIACQLLGASTFVAFVRTVFGELPPSSTVKLLTNVALNISRYALLLFFLLSAGGSWRRVRIETGILLGVCLAMTAAILALPPGARDSAYPLTGHLPNDMSAPGVAPFYIIGGGYMLYAAAQAARWALRYAAESSRRARFGLHVLTVALVATAITTGLRTAVTIIRWAGQPGYGASVMQVTTRLVPICTFVFLVGVLSVGLAARFAALRTWLRRRRAYAELWPLWRALHAVFPADTLDHAPSRSWLDTLIPFRVGHRYWRRVIEIRDGLLQLSPQLVDAGFDAGRPAEQQLGPFRQALQRQASGRTPTSRTGVLVAAPEDSGINSDVRQLIRLSRALAREGVS</sequence>
<dbReference type="NCBIfam" id="NF042915">
    <property type="entry name" value="MAB_1171c_fam"/>
    <property type="match status" value="1"/>
</dbReference>
<dbReference type="RefSeq" id="WP_093571995.1">
    <property type="nucleotide sequence ID" value="NZ_FOWC01000001.1"/>
</dbReference>
<name>A0A1I5DXH9_9PSEU</name>
<dbReference type="STRING" id="112413.SAMN05421854_101398"/>
<feature type="transmembrane region" description="Helical" evidence="1">
    <location>
        <begin position="171"/>
        <end position="195"/>
    </location>
</feature>
<dbReference type="EMBL" id="FOWC01000001">
    <property type="protein sequence ID" value="SFO03913.1"/>
    <property type="molecule type" value="Genomic_DNA"/>
</dbReference>
<organism evidence="3 4">
    <name type="scientific">Amycolatopsis rubida</name>
    <dbReference type="NCBI Taxonomy" id="112413"/>
    <lineage>
        <taxon>Bacteria</taxon>
        <taxon>Bacillati</taxon>
        <taxon>Actinomycetota</taxon>
        <taxon>Actinomycetes</taxon>
        <taxon>Pseudonocardiales</taxon>
        <taxon>Pseudonocardiaceae</taxon>
        <taxon>Amycolatopsis</taxon>
    </lineage>
</organism>
<dbReference type="InterPro" id="IPR050039">
    <property type="entry name" value="MAB_1171c-like"/>
</dbReference>
<feature type="transmembrane region" description="Helical" evidence="1">
    <location>
        <begin position="215"/>
        <end position="238"/>
    </location>
</feature>
<feature type="transmembrane region" description="Helical" evidence="1">
    <location>
        <begin position="26"/>
        <end position="47"/>
    </location>
</feature>
<evidence type="ECO:0000259" key="2">
    <source>
        <dbReference type="Pfam" id="PF20182"/>
    </source>
</evidence>
<gene>
    <name evidence="3" type="ORF">SAMN05421854_101398</name>
</gene>
<feature type="transmembrane region" description="Helical" evidence="1">
    <location>
        <begin position="67"/>
        <end position="85"/>
    </location>
</feature>
<evidence type="ECO:0000313" key="3">
    <source>
        <dbReference type="EMBL" id="SFO03913.1"/>
    </source>
</evidence>
<keyword evidence="1" id="KW-0472">Membrane</keyword>
<feature type="domain" description="DUF6545" evidence="2">
    <location>
        <begin position="241"/>
        <end position="368"/>
    </location>
</feature>
<keyword evidence="1" id="KW-1133">Transmembrane helix</keyword>
<evidence type="ECO:0000313" key="4">
    <source>
        <dbReference type="Proteomes" id="UP000199137"/>
    </source>
</evidence>
<proteinExistence type="predicted"/>
<dbReference type="Pfam" id="PF20182">
    <property type="entry name" value="DUF6545"/>
    <property type="match status" value="1"/>
</dbReference>
<keyword evidence="1" id="KW-0812">Transmembrane</keyword>
<feature type="transmembrane region" description="Helical" evidence="1">
    <location>
        <begin position="136"/>
        <end position="159"/>
    </location>
</feature>
<feature type="transmembrane region" description="Helical" evidence="1">
    <location>
        <begin position="97"/>
        <end position="116"/>
    </location>
</feature>
<evidence type="ECO:0000256" key="1">
    <source>
        <dbReference type="SAM" id="Phobius"/>
    </source>
</evidence>
<dbReference type="Proteomes" id="UP000199137">
    <property type="component" value="Unassembled WGS sequence"/>
</dbReference>
<dbReference type="OrthoDB" id="3675041at2"/>
<dbReference type="InterPro" id="IPR046675">
    <property type="entry name" value="DUF6545"/>
</dbReference>
<protein>
    <recommendedName>
        <fullName evidence="2">DUF6545 domain-containing protein</fullName>
    </recommendedName>
</protein>